<dbReference type="InterPro" id="IPR040573">
    <property type="entry name" value="TSP_N"/>
</dbReference>
<dbReference type="GO" id="GO:0030288">
    <property type="term" value="C:outer membrane-bounded periplasmic space"/>
    <property type="evidence" value="ECO:0007669"/>
    <property type="project" value="TreeGrafter"/>
</dbReference>
<accession>A0A0A2M4K6</accession>
<dbReference type="Pfam" id="PF17804">
    <property type="entry name" value="TSP_NTD"/>
    <property type="match status" value="1"/>
</dbReference>
<reference evidence="7 8" key="1">
    <citation type="submission" date="2013-09" db="EMBL/GenBank/DDBJ databases">
        <authorList>
            <person name="Zeng Z."/>
            <person name="Chen C."/>
        </authorList>
    </citation>
    <scope>NUCLEOTIDE SEQUENCE [LARGE SCALE GENOMIC DNA]</scope>
    <source>
        <strain evidence="7 8">WB 3.3-2</strain>
    </source>
</reference>
<keyword evidence="2" id="KW-0645">Protease</keyword>
<protein>
    <recommendedName>
        <fullName evidence="6">PDZ domain-containing protein</fullName>
    </recommendedName>
</protein>
<evidence type="ECO:0000313" key="8">
    <source>
        <dbReference type="Proteomes" id="UP000030152"/>
    </source>
</evidence>
<dbReference type="PANTHER" id="PTHR32060:SF22">
    <property type="entry name" value="CARBOXYL-TERMINAL-PROCESSING PEPTIDASE 3, CHLOROPLASTIC"/>
    <property type="match status" value="1"/>
</dbReference>
<dbReference type="OrthoDB" id="9812068at2"/>
<dbReference type="SUPFAM" id="SSF50156">
    <property type="entry name" value="PDZ domain-like"/>
    <property type="match status" value="1"/>
</dbReference>
<dbReference type="GO" id="GO:0006508">
    <property type="term" value="P:proteolysis"/>
    <property type="evidence" value="ECO:0007669"/>
    <property type="project" value="UniProtKB-KW"/>
</dbReference>
<dbReference type="PROSITE" id="PS50106">
    <property type="entry name" value="PDZ"/>
    <property type="match status" value="1"/>
</dbReference>
<proteinExistence type="inferred from homology"/>
<dbReference type="PANTHER" id="PTHR32060">
    <property type="entry name" value="TAIL-SPECIFIC PROTEASE"/>
    <property type="match status" value="1"/>
</dbReference>
<feature type="domain" description="PDZ" evidence="6">
    <location>
        <begin position="234"/>
        <end position="318"/>
    </location>
</feature>
<keyword evidence="4" id="KW-0720">Serine protease</keyword>
<dbReference type="RefSeq" id="WP_026300102.1">
    <property type="nucleotide sequence ID" value="NZ_JRLX01000009.1"/>
</dbReference>
<name>A0A0A2M4K6_9FLAO</name>
<dbReference type="STRING" id="1121895.GCA_000378485_03067"/>
<evidence type="ECO:0000313" key="7">
    <source>
        <dbReference type="EMBL" id="KGO86551.1"/>
    </source>
</evidence>
<dbReference type="InterPro" id="IPR029045">
    <property type="entry name" value="ClpP/crotonase-like_dom_sf"/>
</dbReference>
<dbReference type="InterPro" id="IPR004447">
    <property type="entry name" value="Peptidase_S41A"/>
</dbReference>
<evidence type="ECO:0000256" key="3">
    <source>
        <dbReference type="ARBA" id="ARBA00022801"/>
    </source>
</evidence>
<evidence type="ECO:0000256" key="5">
    <source>
        <dbReference type="SAM" id="SignalP"/>
    </source>
</evidence>
<evidence type="ECO:0000259" key="6">
    <source>
        <dbReference type="PROSITE" id="PS50106"/>
    </source>
</evidence>
<dbReference type="Gene3D" id="3.90.226.10">
    <property type="entry name" value="2-enoyl-CoA Hydratase, Chain A, domain 1"/>
    <property type="match status" value="1"/>
</dbReference>
<dbReference type="Gene3D" id="2.30.42.10">
    <property type="match status" value="1"/>
</dbReference>
<dbReference type="eggNOG" id="COG0793">
    <property type="taxonomic scope" value="Bacteria"/>
</dbReference>
<dbReference type="EMBL" id="JRLX01000009">
    <property type="protein sequence ID" value="KGO86551.1"/>
    <property type="molecule type" value="Genomic_DNA"/>
</dbReference>
<dbReference type="GO" id="GO:0004175">
    <property type="term" value="F:endopeptidase activity"/>
    <property type="evidence" value="ECO:0007669"/>
    <property type="project" value="TreeGrafter"/>
</dbReference>
<keyword evidence="3" id="KW-0378">Hydrolase</keyword>
<dbReference type="SMART" id="SM00245">
    <property type="entry name" value="TSPc"/>
    <property type="match status" value="1"/>
</dbReference>
<dbReference type="GO" id="GO:0008236">
    <property type="term" value="F:serine-type peptidase activity"/>
    <property type="evidence" value="ECO:0007669"/>
    <property type="project" value="UniProtKB-KW"/>
</dbReference>
<keyword evidence="5" id="KW-0732">Signal</keyword>
<dbReference type="CDD" id="cd07560">
    <property type="entry name" value="Peptidase_S41_CPP"/>
    <property type="match status" value="1"/>
</dbReference>
<comment type="caution">
    <text evidence="7">The sequence shown here is derived from an EMBL/GenBank/DDBJ whole genome shotgun (WGS) entry which is preliminary data.</text>
</comment>
<dbReference type="InterPro" id="IPR001478">
    <property type="entry name" value="PDZ"/>
</dbReference>
<dbReference type="InterPro" id="IPR005151">
    <property type="entry name" value="Tail-specific_protease"/>
</dbReference>
<evidence type="ECO:0000256" key="1">
    <source>
        <dbReference type="ARBA" id="ARBA00009179"/>
    </source>
</evidence>
<dbReference type="Proteomes" id="UP000030152">
    <property type="component" value="Unassembled WGS sequence"/>
</dbReference>
<dbReference type="GO" id="GO:0007165">
    <property type="term" value="P:signal transduction"/>
    <property type="evidence" value="ECO:0007669"/>
    <property type="project" value="TreeGrafter"/>
</dbReference>
<feature type="signal peptide" evidence="5">
    <location>
        <begin position="1"/>
        <end position="17"/>
    </location>
</feature>
<dbReference type="AlphaFoldDB" id="A0A0A2M4K6"/>
<sequence length="681" mass="77175">MKKIAVLAFFCSLQAMAQGQEKACSVFSRINDVLQTRHYKPKPVDDSLSVYVYTTVMEQLDDNKILFLAQENALLEKHKYKIDDYLTGKDCAFFGDFVASYKKALERNKRFVEEIAKEPLSYNSKDTIFYSKKTFPYHSDPERIKKFLRKKITFDILEDISMLSKNKDSLRGKVAGLFEASKNKVIDTYLCRVNSQLNPSEGFDESMYNRFYSVFCSYFDPHSTYFNYNEKASFVSSISTENYSLGIYVSQNEKEEIVVEEVVPGGPAFGTKKVEKGDKIIKLAANDTEYTVSCASMEAINNIVSSDNYKKVDLTMRKKDGTLYNVSLEKQIMKADDHTVYSFILGEGKQKTGYIKIPSFYTAFENGDQNGGVADDVAKEVAKLKKSEISGLIIDLQYNGGGSMDEVIRMAGMFISFGPIAVVTDRNMQYNTIRDYNRGMLYNGPMIVLVNGFTASASEFFAGVMQDYNRAVIVGTPTVGKATMQTIQQLDNDDPNDFVKVTIDKFYRVTGKSSQYTGILPDVELPTFFNDMLPREKTMPTALKNDSIDISLRYSKMPDEILKEAVVLSKERINKSKSLNHIKEVNTKINGVYKNQKPPLPVTFDTVYDDVHVTDNLWKEISGEMDKESSVTVTPVTGAVETEKDSFLKTVTESKVKSVRTDPYIFESLKILQDMNNYKKR</sequence>
<feature type="chain" id="PRO_5001990883" description="PDZ domain-containing protein" evidence="5">
    <location>
        <begin position="18"/>
        <end position="681"/>
    </location>
</feature>
<evidence type="ECO:0000256" key="2">
    <source>
        <dbReference type="ARBA" id="ARBA00022670"/>
    </source>
</evidence>
<organism evidence="7 8">
    <name type="scientific">Flavobacterium rivuli WB 3.3-2 = DSM 21788</name>
    <dbReference type="NCBI Taxonomy" id="1121895"/>
    <lineage>
        <taxon>Bacteria</taxon>
        <taxon>Pseudomonadati</taxon>
        <taxon>Bacteroidota</taxon>
        <taxon>Flavobacteriia</taxon>
        <taxon>Flavobacteriales</taxon>
        <taxon>Flavobacteriaceae</taxon>
        <taxon>Flavobacterium</taxon>
    </lineage>
</organism>
<gene>
    <name evidence="7" type="ORF">Q765_09995</name>
</gene>
<dbReference type="InterPro" id="IPR036034">
    <property type="entry name" value="PDZ_sf"/>
</dbReference>
<dbReference type="SUPFAM" id="SSF52096">
    <property type="entry name" value="ClpP/crotonase"/>
    <property type="match status" value="1"/>
</dbReference>
<dbReference type="Pfam" id="PF00595">
    <property type="entry name" value="PDZ"/>
    <property type="match status" value="1"/>
</dbReference>
<dbReference type="MEROPS" id="S41.001"/>
<evidence type="ECO:0000256" key="4">
    <source>
        <dbReference type="ARBA" id="ARBA00022825"/>
    </source>
</evidence>
<keyword evidence="8" id="KW-1185">Reference proteome</keyword>
<dbReference type="Pfam" id="PF03572">
    <property type="entry name" value="Peptidase_S41"/>
    <property type="match status" value="1"/>
</dbReference>
<comment type="similarity">
    <text evidence="1">Belongs to the peptidase S41A family.</text>
</comment>